<dbReference type="EMBL" id="BLKI01000080">
    <property type="protein sequence ID" value="GFF90838.1"/>
    <property type="molecule type" value="Genomic_DNA"/>
</dbReference>
<sequence>MQFSTIVSLLAVAGMTVAAPSVARRQSNNNGLAGVNVEDTNVPVNVNVPIKGNNVANGVANGVLKDGVNVEHVADAVNAGVLGQANQVAPKGGLPPF</sequence>
<gene>
    <name evidence="2" type="ORF">ALT_5420</name>
    <name evidence="3" type="ORF">IFM60648_09205</name>
</gene>
<proteinExistence type="predicted"/>
<comment type="caution">
    <text evidence="2">The sequence shown here is derived from an EMBL/GenBank/DDBJ whole genome shotgun (WGS) entry which is preliminary data.</text>
</comment>
<organism evidence="2 4">
    <name type="scientific">Aspergillus lentulus</name>
    <dbReference type="NCBI Taxonomy" id="293939"/>
    <lineage>
        <taxon>Eukaryota</taxon>
        <taxon>Fungi</taxon>
        <taxon>Dikarya</taxon>
        <taxon>Ascomycota</taxon>
        <taxon>Pezizomycotina</taxon>
        <taxon>Eurotiomycetes</taxon>
        <taxon>Eurotiomycetidae</taxon>
        <taxon>Eurotiales</taxon>
        <taxon>Aspergillaceae</taxon>
        <taxon>Aspergillus</taxon>
        <taxon>Aspergillus subgen. Fumigati</taxon>
    </lineage>
</organism>
<evidence type="ECO:0000313" key="4">
    <source>
        <dbReference type="Proteomes" id="UP000051487"/>
    </source>
</evidence>
<evidence type="ECO:0000313" key="5">
    <source>
        <dbReference type="Proteomes" id="UP000465220"/>
    </source>
</evidence>
<dbReference type="EMBL" id="BCLY01000009">
    <property type="protein sequence ID" value="GAQ08099.1"/>
    <property type="molecule type" value="Genomic_DNA"/>
</dbReference>
<name>A0AAN4PJZ8_ASPLE</name>
<dbReference type="Proteomes" id="UP000051487">
    <property type="component" value="Unassembled WGS sequence"/>
</dbReference>
<reference evidence="3 5" key="2">
    <citation type="submission" date="2020-01" db="EMBL/GenBank/DDBJ databases">
        <title>Draft genome sequence of Aspergillus lentulus IFM 60648.</title>
        <authorList>
            <person name="Takahashi H."/>
            <person name="Yaguchi T."/>
        </authorList>
    </citation>
    <scope>NUCLEOTIDE SEQUENCE [LARGE SCALE GENOMIC DNA]</scope>
    <source>
        <strain evidence="3 5">IFM 60648</strain>
    </source>
</reference>
<dbReference type="AlphaFoldDB" id="A0AAN4PJZ8"/>
<evidence type="ECO:0000313" key="2">
    <source>
        <dbReference type="EMBL" id="GAQ08099.1"/>
    </source>
</evidence>
<evidence type="ECO:0000256" key="1">
    <source>
        <dbReference type="SAM" id="SignalP"/>
    </source>
</evidence>
<keyword evidence="1" id="KW-0732">Signal</keyword>
<keyword evidence="5" id="KW-1185">Reference proteome</keyword>
<dbReference type="Proteomes" id="UP000465220">
    <property type="component" value="Unassembled WGS sequence"/>
</dbReference>
<accession>A0AAN4PJZ8</accession>
<feature type="chain" id="PRO_5042936883" evidence="1">
    <location>
        <begin position="19"/>
        <end position="97"/>
    </location>
</feature>
<reference evidence="2 4" key="1">
    <citation type="submission" date="2015-11" db="EMBL/GenBank/DDBJ databases">
        <title>Aspergillus lentulus strain IFM 54703T.</title>
        <authorList>
            <person name="Kusuya Y."/>
            <person name="Sakai K."/>
            <person name="Kamei K."/>
            <person name="Takahashi H."/>
            <person name="Yaguchi T."/>
        </authorList>
    </citation>
    <scope>NUCLEOTIDE SEQUENCE [LARGE SCALE GENOMIC DNA]</scope>
    <source>
        <strain evidence="2 4">IFM 54703</strain>
    </source>
</reference>
<evidence type="ECO:0000313" key="3">
    <source>
        <dbReference type="EMBL" id="GFF90838.1"/>
    </source>
</evidence>
<protein>
    <submittedName>
        <fullName evidence="2">Uncharacterized protein</fullName>
    </submittedName>
</protein>
<feature type="signal peptide" evidence="1">
    <location>
        <begin position="1"/>
        <end position="18"/>
    </location>
</feature>